<comment type="caution">
    <text evidence="9">The sequence shown here is derived from an EMBL/GenBank/DDBJ whole genome shotgun (WGS) entry which is preliminary data.</text>
</comment>
<dbReference type="Gene3D" id="3.80.10.10">
    <property type="entry name" value="Ribonuclease Inhibitor"/>
    <property type="match status" value="2"/>
</dbReference>
<reference evidence="9 10" key="1">
    <citation type="submission" date="2019-07" db="EMBL/GenBank/DDBJ databases">
        <title>Genomes of Cafeteria roenbergensis.</title>
        <authorList>
            <person name="Fischer M.G."/>
            <person name="Hackl T."/>
            <person name="Roman M."/>
        </authorList>
    </citation>
    <scope>NUCLEOTIDE SEQUENCE [LARGE SCALE GENOMIC DNA]</scope>
    <source>
        <strain evidence="9 10">E4-10P</strain>
    </source>
</reference>
<dbReference type="InterPro" id="IPR032675">
    <property type="entry name" value="LRR_dom_sf"/>
</dbReference>
<dbReference type="InterPro" id="IPR020422">
    <property type="entry name" value="TYR_PHOSPHATASE_DUAL_dom"/>
</dbReference>
<evidence type="ECO:0000259" key="8">
    <source>
        <dbReference type="PROSITE" id="PS50056"/>
    </source>
</evidence>
<comment type="similarity">
    <text evidence="1">Belongs to the protein-tyrosine phosphatase family. Non-receptor class dual specificity subfamily.</text>
</comment>
<evidence type="ECO:0000256" key="5">
    <source>
        <dbReference type="ARBA" id="ARBA00022801"/>
    </source>
</evidence>
<evidence type="ECO:0000256" key="4">
    <source>
        <dbReference type="ARBA" id="ARBA00022737"/>
    </source>
</evidence>
<feature type="region of interest" description="Disordered" evidence="7">
    <location>
        <begin position="737"/>
        <end position="782"/>
    </location>
</feature>
<sequence length="1019" mass="102799">MAAGFTVSSRVATWKNGHARPDVLQTLSEARGVAAVRKVVVAGASLAALVIPRPEVPEGVGGDSPPRPLRAGWSIEVVTTLDLSNNSLRWLPDELFTALPALAALNLSHNRLQCIPSSFWLCTSLRRLELQCGEREAAPERALVGVGRASTHSAIPERATSRNATRGPSSAAQVRMSGGATSTCLRFFPPPLPEELLDEGGGDPHPDSVGWGVAGSPSAGSHKSVAMGAAAAAVAAAASVVTTTPAVPQGRGQAAPIGAGHSGASAVSPRASLGRATTPFGLVPAPVTEAGHPVTAAAPGAFHGLHGRPTDSVPAAPATPGRAVVDGSGAKAGTERGPADAARSPRRAGQTGPDSHPGGGDGGGDAGAGGLGSRARADSAVAPAAVAVSATATAIATDADGEGFRAALVHVSAADAAGLDVDAGPSALVSLPLAASSSGRPSRSAGFALGWNAHSRALSAASSSQTHAQSLQQRGGHISGGSHAGSYAGSYAGSHAGSAAGSRLLPNLAHVDLTGCGVEVLLPTVSELSALVRLRLNRNQLRSLPAELADLPALTIVDVEDNPLTRVPAAVKAKRGVQLVTGVPDQILPGLYLGDARAARNVEALRARQIHRVVMVSCELRPQLGAGLDTVVIPIKDAPSESLAFSRCPDPYFFRSVHRLRAVGRRVLVGLGEHGDTGSDGGESAFSTPEAGAMEGATTPHFAPEEADLPLSAASIAAPILGVGGIELFGGDGAPGVLPEPADGARASAGDSWASVDGSRAESSLGDGRDGQATGAPRARAPPLPAPFPVPVFVHCQAGASRSATIVIALVMRVTGWSLRRSFAHVRARRAVVSPNFGFFAQLQRFEKTLYEHGLLHLDDDDKAGLGPGEDPAACLPTLSVTGLVAATSGCINPNVWEARYGSGTAGSGSQAKGGIGSKLSGKSTGGIAGRRGAGPRRVMARGSTTPIRPSSLSIATTIPPALRPPSPASSGSGAGDLAEPDEDPEAERHGAFWYASGASAEGPSTRRRQMRRNSVTGF</sequence>
<dbReference type="InterPro" id="IPR000340">
    <property type="entry name" value="Dual-sp_phosphatase_cat-dom"/>
</dbReference>
<feature type="region of interest" description="Disordered" evidence="7">
    <location>
        <begin position="673"/>
        <end position="703"/>
    </location>
</feature>
<dbReference type="Pfam" id="PF00782">
    <property type="entry name" value="DSPc"/>
    <property type="match status" value="1"/>
</dbReference>
<feature type="compositionally biased region" description="Gly residues" evidence="7">
    <location>
        <begin position="357"/>
        <end position="372"/>
    </location>
</feature>
<dbReference type="SMART" id="SM00369">
    <property type="entry name" value="LRR_TYP"/>
    <property type="match status" value="4"/>
</dbReference>
<dbReference type="SUPFAM" id="SSF52799">
    <property type="entry name" value="(Phosphotyrosine protein) phosphatases II"/>
    <property type="match status" value="1"/>
</dbReference>
<dbReference type="GO" id="GO:0004725">
    <property type="term" value="F:protein tyrosine phosphatase activity"/>
    <property type="evidence" value="ECO:0007669"/>
    <property type="project" value="UniProtKB-EC"/>
</dbReference>
<dbReference type="InterPro" id="IPR016130">
    <property type="entry name" value="Tyr_Pase_AS"/>
</dbReference>
<feature type="region of interest" description="Disordered" evidence="7">
    <location>
        <begin position="904"/>
        <end position="1019"/>
    </location>
</feature>
<organism evidence="9 10">
    <name type="scientific">Cafeteria roenbergensis</name>
    <name type="common">Marine flagellate</name>
    <dbReference type="NCBI Taxonomy" id="33653"/>
    <lineage>
        <taxon>Eukaryota</taxon>
        <taxon>Sar</taxon>
        <taxon>Stramenopiles</taxon>
        <taxon>Bigyra</taxon>
        <taxon>Opalozoa</taxon>
        <taxon>Bicosoecida</taxon>
        <taxon>Cafeteriaceae</taxon>
        <taxon>Cafeteria</taxon>
    </lineage>
</organism>
<evidence type="ECO:0000256" key="1">
    <source>
        <dbReference type="ARBA" id="ARBA00008601"/>
    </source>
</evidence>
<keyword evidence="6" id="KW-0904">Protein phosphatase</keyword>
<dbReference type="InterPro" id="IPR003591">
    <property type="entry name" value="Leu-rich_rpt_typical-subtyp"/>
</dbReference>
<dbReference type="GO" id="GO:0005737">
    <property type="term" value="C:cytoplasm"/>
    <property type="evidence" value="ECO:0007669"/>
    <property type="project" value="TreeGrafter"/>
</dbReference>
<dbReference type="InterPro" id="IPR029021">
    <property type="entry name" value="Prot-tyrosine_phosphatase-like"/>
</dbReference>
<proteinExistence type="inferred from homology"/>
<dbReference type="EC" id="3.1.3.48" evidence="2"/>
<dbReference type="EMBL" id="VLTO01000010">
    <property type="protein sequence ID" value="KAA0176043.1"/>
    <property type="molecule type" value="Genomic_DNA"/>
</dbReference>
<dbReference type="PROSITE" id="PS00383">
    <property type="entry name" value="TYR_PHOSPHATASE_1"/>
    <property type="match status" value="1"/>
</dbReference>
<name>A0A5A8EDS7_CAFRO</name>
<dbReference type="Pfam" id="PF13855">
    <property type="entry name" value="LRR_8"/>
    <property type="match status" value="1"/>
</dbReference>
<dbReference type="AlphaFoldDB" id="A0A5A8EDS7"/>
<dbReference type="PROSITE" id="PS51450">
    <property type="entry name" value="LRR"/>
    <property type="match status" value="1"/>
</dbReference>
<feature type="domain" description="Tyrosine specific protein phosphatases" evidence="8">
    <location>
        <begin position="791"/>
        <end position="830"/>
    </location>
</feature>
<keyword evidence="5" id="KW-0378">Hydrolase</keyword>
<feature type="region of interest" description="Disordered" evidence="7">
    <location>
        <begin position="298"/>
        <end position="374"/>
    </location>
</feature>
<dbReference type="CDD" id="cd14498">
    <property type="entry name" value="DSP"/>
    <property type="match status" value="1"/>
</dbReference>
<feature type="compositionally biased region" description="Gly residues" evidence="7">
    <location>
        <begin position="924"/>
        <end position="933"/>
    </location>
</feature>
<dbReference type="SMART" id="SM00364">
    <property type="entry name" value="LRR_BAC"/>
    <property type="match status" value="3"/>
</dbReference>
<dbReference type="Proteomes" id="UP000322899">
    <property type="component" value="Unassembled WGS sequence"/>
</dbReference>
<evidence type="ECO:0000256" key="3">
    <source>
        <dbReference type="ARBA" id="ARBA00022614"/>
    </source>
</evidence>
<evidence type="ECO:0000256" key="7">
    <source>
        <dbReference type="SAM" id="MobiDB-lite"/>
    </source>
</evidence>
<keyword evidence="4" id="KW-0677">Repeat</keyword>
<dbReference type="InterPro" id="IPR000387">
    <property type="entry name" value="Tyr_Pase_dom"/>
</dbReference>
<accession>A0A5A8EDS7</accession>
<feature type="compositionally biased region" description="Polar residues" evidence="7">
    <location>
        <begin position="944"/>
        <end position="957"/>
    </location>
</feature>
<dbReference type="PANTHER" id="PTHR10159">
    <property type="entry name" value="DUAL SPECIFICITY PROTEIN PHOSPHATASE"/>
    <property type="match status" value="1"/>
</dbReference>
<feature type="region of interest" description="Disordered" evidence="7">
    <location>
        <begin position="246"/>
        <end position="269"/>
    </location>
</feature>
<feature type="compositionally biased region" description="Gly residues" evidence="7">
    <location>
        <begin position="904"/>
        <end position="917"/>
    </location>
</feature>
<dbReference type="SMART" id="SM00195">
    <property type="entry name" value="DSPc"/>
    <property type="match status" value="1"/>
</dbReference>
<dbReference type="PROSITE" id="PS50056">
    <property type="entry name" value="TYR_PHOSPHATASE_2"/>
    <property type="match status" value="1"/>
</dbReference>
<evidence type="ECO:0000256" key="2">
    <source>
        <dbReference type="ARBA" id="ARBA00013064"/>
    </source>
</evidence>
<dbReference type="InterPro" id="IPR001611">
    <property type="entry name" value="Leu-rich_rpt"/>
</dbReference>
<gene>
    <name evidence="9" type="ORF">FNF27_02435</name>
</gene>
<dbReference type="GO" id="GO:0043409">
    <property type="term" value="P:negative regulation of MAPK cascade"/>
    <property type="evidence" value="ECO:0007669"/>
    <property type="project" value="TreeGrafter"/>
</dbReference>
<dbReference type="SUPFAM" id="SSF52058">
    <property type="entry name" value="L domain-like"/>
    <property type="match status" value="1"/>
</dbReference>
<protein>
    <recommendedName>
        <fullName evidence="2">protein-tyrosine-phosphatase</fullName>
        <ecNumber evidence="2">3.1.3.48</ecNumber>
    </recommendedName>
</protein>
<evidence type="ECO:0000256" key="6">
    <source>
        <dbReference type="ARBA" id="ARBA00022912"/>
    </source>
</evidence>
<keyword evidence="3" id="KW-0433">Leucine-rich repeat</keyword>
<evidence type="ECO:0000313" key="10">
    <source>
        <dbReference type="Proteomes" id="UP000322899"/>
    </source>
</evidence>
<dbReference type="OrthoDB" id="10252009at2759"/>
<dbReference type="Gene3D" id="3.90.190.10">
    <property type="entry name" value="Protein tyrosine phosphatase superfamily"/>
    <property type="match status" value="2"/>
</dbReference>
<evidence type="ECO:0000313" key="9">
    <source>
        <dbReference type="EMBL" id="KAA0176043.1"/>
    </source>
</evidence>
<dbReference type="PANTHER" id="PTHR10159:SF519">
    <property type="entry name" value="DUAL SPECIFICITY PROTEIN PHOSPHATASE MPK3"/>
    <property type="match status" value="1"/>
</dbReference>